<dbReference type="AlphaFoldDB" id="A0A7T8GSK9"/>
<gene>
    <name evidence="2" type="ORF">FKW44_022332</name>
</gene>
<accession>A0A7T8GSK9</accession>
<sequence length="56" mass="6303">MEELAIKFETSINTIFHVLHDDLGSQSSQQDGSQDAHRGSQNEESEVHTSLLETQF</sequence>
<feature type="region of interest" description="Disordered" evidence="1">
    <location>
        <begin position="23"/>
        <end position="56"/>
    </location>
</feature>
<evidence type="ECO:0000313" key="2">
    <source>
        <dbReference type="EMBL" id="QQP37039.1"/>
    </source>
</evidence>
<name>A0A7T8GSK9_CALRO</name>
<dbReference type="EMBL" id="CP045905">
    <property type="protein sequence ID" value="QQP37039.1"/>
    <property type="molecule type" value="Genomic_DNA"/>
</dbReference>
<feature type="compositionally biased region" description="Basic and acidic residues" evidence="1">
    <location>
        <begin position="34"/>
        <end position="47"/>
    </location>
</feature>
<organism evidence="2 3">
    <name type="scientific">Caligus rogercresseyi</name>
    <name type="common">Sea louse</name>
    <dbReference type="NCBI Taxonomy" id="217165"/>
    <lineage>
        <taxon>Eukaryota</taxon>
        <taxon>Metazoa</taxon>
        <taxon>Ecdysozoa</taxon>
        <taxon>Arthropoda</taxon>
        <taxon>Crustacea</taxon>
        <taxon>Multicrustacea</taxon>
        <taxon>Hexanauplia</taxon>
        <taxon>Copepoda</taxon>
        <taxon>Siphonostomatoida</taxon>
        <taxon>Caligidae</taxon>
        <taxon>Caligus</taxon>
    </lineage>
</organism>
<proteinExistence type="predicted"/>
<evidence type="ECO:0000256" key="1">
    <source>
        <dbReference type="SAM" id="MobiDB-lite"/>
    </source>
</evidence>
<protein>
    <submittedName>
        <fullName evidence="2">Uncharacterized protein</fullName>
    </submittedName>
</protein>
<dbReference type="Proteomes" id="UP000595437">
    <property type="component" value="Chromosome 16"/>
</dbReference>
<reference evidence="3" key="1">
    <citation type="submission" date="2021-01" db="EMBL/GenBank/DDBJ databases">
        <title>Caligus Genome Assembly.</title>
        <authorList>
            <person name="Gallardo-Escarate C."/>
        </authorList>
    </citation>
    <scope>NUCLEOTIDE SEQUENCE [LARGE SCALE GENOMIC DNA]</scope>
</reference>
<keyword evidence="3" id="KW-1185">Reference proteome</keyword>
<evidence type="ECO:0000313" key="3">
    <source>
        <dbReference type="Proteomes" id="UP000595437"/>
    </source>
</evidence>
<feature type="compositionally biased region" description="Low complexity" evidence="1">
    <location>
        <begin position="24"/>
        <end position="33"/>
    </location>
</feature>